<name>A0AB37ATF0_9BURK</name>
<protein>
    <submittedName>
        <fullName evidence="2">Uncharacterized protein</fullName>
    </submittedName>
</protein>
<proteinExistence type="predicted"/>
<accession>A0AB37ATF0</accession>
<sequence length="142" mass="15130">MSYRRPPLSRAQERAGIRLRAQSVLDYNAMRVARIPRLPRGHRAPRHTARRGPSGAARAQAGASGHGCCSSSRGAWCNCINISHATALFTGHVADAIFTALSFVRPSRTLPGSNRAFFIGRAAACGGAAEPSGERIETGFET</sequence>
<dbReference type="Proteomes" id="UP000237811">
    <property type="component" value="Unassembled WGS sequence"/>
</dbReference>
<gene>
    <name evidence="2" type="ORF">C6P99_14705</name>
</gene>
<evidence type="ECO:0000313" key="3">
    <source>
        <dbReference type="Proteomes" id="UP000237811"/>
    </source>
</evidence>
<feature type="compositionally biased region" description="Low complexity" evidence="1">
    <location>
        <begin position="51"/>
        <end position="63"/>
    </location>
</feature>
<comment type="caution">
    <text evidence="2">The sequence shown here is derived from an EMBL/GenBank/DDBJ whole genome shotgun (WGS) entry which is preliminary data.</text>
</comment>
<reference evidence="2 3" key="1">
    <citation type="submission" date="2018-03" db="EMBL/GenBank/DDBJ databases">
        <authorList>
            <person name="Nguyen K."/>
            <person name="Fouts D."/>
            <person name="Sutton G."/>
        </authorList>
    </citation>
    <scope>NUCLEOTIDE SEQUENCE [LARGE SCALE GENOMIC DNA]</scope>
    <source>
        <strain evidence="2 3">AU14328</strain>
    </source>
</reference>
<feature type="compositionally biased region" description="Basic residues" evidence="1">
    <location>
        <begin position="40"/>
        <end position="50"/>
    </location>
</feature>
<dbReference type="EMBL" id="PVFR01000043">
    <property type="protein sequence ID" value="PRE48051.1"/>
    <property type="molecule type" value="Genomic_DNA"/>
</dbReference>
<organism evidence="2 3">
    <name type="scientific">Burkholderia multivorans</name>
    <dbReference type="NCBI Taxonomy" id="87883"/>
    <lineage>
        <taxon>Bacteria</taxon>
        <taxon>Pseudomonadati</taxon>
        <taxon>Pseudomonadota</taxon>
        <taxon>Betaproteobacteria</taxon>
        <taxon>Burkholderiales</taxon>
        <taxon>Burkholderiaceae</taxon>
        <taxon>Burkholderia</taxon>
        <taxon>Burkholderia cepacia complex</taxon>
    </lineage>
</organism>
<feature type="region of interest" description="Disordered" evidence="1">
    <location>
        <begin position="40"/>
        <end position="63"/>
    </location>
</feature>
<evidence type="ECO:0000313" key="2">
    <source>
        <dbReference type="EMBL" id="PRE48051.1"/>
    </source>
</evidence>
<evidence type="ECO:0000256" key="1">
    <source>
        <dbReference type="SAM" id="MobiDB-lite"/>
    </source>
</evidence>
<dbReference type="AlphaFoldDB" id="A0AB37ATF0"/>